<dbReference type="InterPro" id="IPR011990">
    <property type="entry name" value="TPR-like_helical_dom_sf"/>
</dbReference>
<reference evidence="5 6" key="1">
    <citation type="submission" date="2014-11" db="EMBL/GenBank/DDBJ databases">
        <authorList>
            <person name="Zhu J."/>
            <person name="Qi W."/>
            <person name="Song R."/>
        </authorList>
    </citation>
    <scope>NUCLEOTIDE SEQUENCE [LARGE SCALE GENOMIC DNA]</scope>
</reference>
<dbReference type="OrthoDB" id="4869960at2759"/>
<dbReference type="Proteomes" id="UP000041254">
    <property type="component" value="Unassembled WGS sequence"/>
</dbReference>
<dbReference type="PROSITE" id="PS50294">
    <property type="entry name" value="WD_REPEATS_REGION"/>
    <property type="match status" value="2"/>
</dbReference>
<feature type="compositionally biased region" description="Low complexity" evidence="4">
    <location>
        <begin position="783"/>
        <end position="796"/>
    </location>
</feature>
<dbReference type="GO" id="GO:0045717">
    <property type="term" value="P:negative regulation of fatty acid biosynthetic process"/>
    <property type="evidence" value="ECO:0007669"/>
    <property type="project" value="TreeGrafter"/>
</dbReference>
<feature type="region of interest" description="Disordered" evidence="4">
    <location>
        <begin position="927"/>
        <end position="1020"/>
    </location>
</feature>
<feature type="compositionally biased region" description="Pro residues" evidence="4">
    <location>
        <begin position="683"/>
        <end position="692"/>
    </location>
</feature>
<dbReference type="InterPro" id="IPR015943">
    <property type="entry name" value="WD40/YVTN_repeat-like_dom_sf"/>
</dbReference>
<feature type="compositionally biased region" description="Acidic residues" evidence="4">
    <location>
        <begin position="988"/>
        <end position="1007"/>
    </location>
</feature>
<dbReference type="FunCoup" id="A0A0G4F151">
    <property type="interactions" value="102"/>
</dbReference>
<keyword evidence="2" id="KW-0677">Repeat</keyword>
<evidence type="ECO:0000313" key="6">
    <source>
        <dbReference type="Proteomes" id="UP000041254"/>
    </source>
</evidence>
<feature type="repeat" description="WD" evidence="3">
    <location>
        <begin position="63"/>
        <end position="104"/>
    </location>
</feature>
<dbReference type="SUPFAM" id="SSF48452">
    <property type="entry name" value="TPR-like"/>
    <property type="match status" value="1"/>
</dbReference>
<feature type="region of interest" description="Disordered" evidence="4">
    <location>
        <begin position="536"/>
        <end position="814"/>
    </location>
</feature>
<feature type="compositionally biased region" description="Basic and acidic residues" evidence="4">
    <location>
        <begin position="766"/>
        <end position="779"/>
    </location>
</feature>
<evidence type="ECO:0000313" key="5">
    <source>
        <dbReference type="EMBL" id="CEM05607.1"/>
    </source>
</evidence>
<feature type="compositionally biased region" description="Polar residues" evidence="4">
    <location>
        <begin position="699"/>
        <end position="711"/>
    </location>
</feature>
<dbReference type="Pfam" id="PF00400">
    <property type="entry name" value="WD40"/>
    <property type="match status" value="4"/>
</dbReference>
<dbReference type="InterPro" id="IPR001680">
    <property type="entry name" value="WD40_rpt"/>
</dbReference>
<sequence length="1182" mass="129045">MSGGTNGEQVGCCSSRRCPLLGHSEPLVDLLNRRRHQGDDGRVRQQLQCHESLIKRMACAERLTGHSGCVNRVAWNERGSMLASGSDDCTVLLWTTANMTKVKHRIQTGHAYNIFGVAFLNDEYIVTGAMDHEVRLTSIQTPNKRTIYECHSNRIKQVATHPGVPSLFWSASEDGTVRQYDSRMDVGRRARDPNVVINLSRGPVEPQIAPSAIQLTDPSSIAPPTDGTRKRLLRKHWYSLSEGERARRLTRILDEMKWQRTTSGEVKSIALHPIRPEYIAVGASDPLVRIYDRRKMTLHSLQGTPLHESAPPCDILCPRELWSAPFEQTGRGRPTSRHLIFATHVTWRPDGKQVAVSYSAEQLYVFPFGQQTAGDSTDGPQRLGCASNGKGDSANMPDDEFELVRTLQRQGNELVSQLHFSAAIERYTAALRIARSRNAGVEVLVPLLCNRALALIRRGGRGDGLSAACDGAEAHEMDRTNYKSLYRRMQGCRNAGQTALSLRLAREAAQRFPHVQEFQTFAAAVDHQLRERQKVALRQRHRRIRMPRVISRPDDQPDTIPEEPSQPSREEESASPGPPPQAPAPEAAMGHDDGNGASPSHEGEGGTAEERRSGGEGDGGETEEGREGQQESRAVVRRRVFATRFLINPDASSSTDSSQSSSEQDDTGQDDSQQEEELSLEPLPLPSHPSPTPAASLSGPQAMQDDTSATGPSPSPPPAAQDDLSKATVSPALRQLALDGAPKRASDEARSPAGSQEEGGVNKKQRVCDTEGAGRESTDGRVASSSAETQAASSADSRVESARGASSLDEELKALDEGDPCERCVEADQQQEATDPTWLHPVLSSCYRYAIPAFGGWRHRIFRRRKKESQTDTSADADADHQQGADQLAIVPVDGGQQGITPSVDREHEQDQGSSGIEMQVEMEGALGGEREGQGQEHGQQQDRGSSSEEGQRSPVRPGICRTTLRFIELSSRVRGGDGDGQGWGDEASGDEGEDEDETEEDEESPTDPEGPSWLSTLDDVDWRPRGRAVRFSGHCNSRTDIKECAFWGDKALLSGSDDGAILVWSTADGSLLTVLKGHSDVVNCVQVHPRTCMLASAGIDHYVQIWRPTSPAPFHISGDGLEQLVRGNQELMDRESMQTLHLRDLSPHVLQHLVAAATRRGSEGGGEGETVGIRTLECTIQ</sequence>
<dbReference type="SMART" id="SM00320">
    <property type="entry name" value="WD40"/>
    <property type="match status" value="6"/>
</dbReference>
<dbReference type="PROSITE" id="PS50082">
    <property type="entry name" value="WD_REPEATS_2"/>
    <property type="match status" value="3"/>
</dbReference>
<feature type="repeat" description="WD" evidence="3">
    <location>
        <begin position="1076"/>
        <end position="1107"/>
    </location>
</feature>
<dbReference type="EMBL" id="CDMY01000361">
    <property type="protein sequence ID" value="CEM05607.1"/>
    <property type="molecule type" value="Genomic_DNA"/>
</dbReference>
<evidence type="ECO:0000256" key="4">
    <source>
        <dbReference type="SAM" id="MobiDB-lite"/>
    </source>
</evidence>
<dbReference type="InterPro" id="IPR045151">
    <property type="entry name" value="DCAF8"/>
</dbReference>
<dbReference type="STRING" id="1169540.A0A0G4F151"/>
<name>A0A0G4F151_VITBC</name>
<accession>A0A0G4F151</accession>
<dbReference type="Gene3D" id="1.25.40.10">
    <property type="entry name" value="Tetratricopeptide repeat domain"/>
    <property type="match status" value="1"/>
</dbReference>
<dbReference type="InParanoid" id="A0A0G4F151"/>
<gene>
    <name evidence="5" type="ORF">Vbra_2193</name>
</gene>
<dbReference type="VEuPathDB" id="CryptoDB:Vbra_2193"/>
<feature type="repeat" description="WD" evidence="3">
    <location>
        <begin position="1053"/>
        <end position="1075"/>
    </location>
</feature>
<feature type="compositionally biased region" description="Basic and acidic residues" evidence="4">
    <location>
        <begin position="741"/>
        <end position="750"/>
    </location>
</feature>
<evidence type="ECO:0000256" key="2">
    <source>
        <dbReference type="ARBA" id="ARBA00022737"/>
    </source>
</evidence>
<feature type="compositionally biased region" description="Basic and acidic residues" evidence="4">
    <location>
        <begin position="601"/>
        <end position="615"/>
    </location>
</feature>
<protein>
    <submittedName>
        <fullName evidence="5">Uncharacterized protein</fullName>
    </submittedName>
</protein>
<feature type="compositionally biased region" description="Acidic residues" evidence="4">
    <location>
        <begin position="663"/>
        <end position="679"/>
    </location>
</feature>
<keyword evidence="6" id="KW-1185">Reference proteome</keyword>
<evidence type="ECO:0000256" key="3">
    <source>
        <dbReference type="PROSITE-ProRule" id="PRU00221"/>
    </source>
</evidence>
<dbReference type="GO" id="GO:0080008">
    <property type="term" value="C:Cul4-RING E3 ubiquitin ligase complex"/>
    <property type="evidence" value="ECO:0007669"/>
    <property type="project" value="TreeGrafter"/>
</dbReference>
<dbReference type="PANTHER" id="PTHR15574:SF40">
    <property type="entry name" value="WD AND TETRATRICOPEPTIDE REPEATS PROTEIN 1"/>
    <property type="match status" value="1"/>
</dbReference>
<dbReference type="InterPro" id="IPR036322">
    <property type="entry name" value="WD40_repeat_dom_sf"/>
</dbReference>
<feature type="region of interest" description="Disordered" evidence="4">
    <location>
        <begin position="894"/>
        <end position="915"/>
    </location>
</feature>
<dbReference type="PANTHER" id="PTHR15574">
    <property type="entry name" value="WD REPEAT DOMAIN-CONTAINING FAMILY"/>
    <property type="match status" value="1"/>
</dbReference>
<dbReference type="GO" id="GO:0005737">
    <property type="term" value="C:cytoplasm"/>
    <property type="evidence" value="ECO:0007669"/>
    <property type="project" value="TreeGrafter"/>
</dbReference>
<feature type="compositionally biased region" description="Basic residues" evidence="4">
    <location>
        <begin position="536"/>
        <end position="546"/>
    </location>
</feature>
<dbReference type="SUPFAM" id="SSF50978">
    <property type="entry name" value="WD40 repeat-like"/>
    <property type="match status" value="1"/>
</dbReference>
<dbReference type="Gene3D" id="2.130.10.10">
    <property type="entry name" value="YVTN repeat-like/Quinoprotein amine dehydrogenase"/>
    <property type="match status" value="2"/>
</dbReference>
<feature type="compositionally biased region" description="Low complexity" evidence="4">
    <location>
        <begin position="652"/>
        <end position="662"/>
    </location>
</feature>
<evidence type="ECO:0000256" key="1">
    <source>
        <dbReference type="ARBA" id="ARBA00022574"/>
    </source>
</evidence>
<dbReference type="AlphaFoldDB" id="A0A0G4F151"/>
<proteinExistence type="predicted"/>
<organism evidence="5 6">
    <name type="scientific">Vitrella brassicaformis (strain CCMP3155)</name>
    <dbReference type="NCBI Taxonomy" id="1169540"/>
    <lineage>
        <taxon>Eukaryota</taxon>
        <taxon>Sar</taxon>
        <taxon>Alveolata</taxon>
        <taxon>Colpodellida</taxon>
        <taxon>Vitrellaceae</taxon>
        <taxon>Vitrella</taxon>
    </lineage>
</organism>
<keyword evidence="1 3" id="KW-0853">WD repeat</keyword>